<feature type="domain" description="MlaB-like STAS" evidence="1">
    <location>
        <begin position="15"/>
        <end position="94"/>
    </location>
</feature>
<reference evidence="2" key="1">
    <citation type="submission" date="2018-06" db="EMBL/GenBank/DDBJ databases">
        <authorList>
            <person name="Zhirakovskaya E."/>
        </authorList>
    </citation>
    <scope>NUCLEOTIDE SEQUENCE</scope>
</reference>
<dbReference type="SUPFAM" id="SSF52091">
    <property type="entry name" value="SpoIIaa-like"/>
    <property type="match status" value="1"/>
</dbReference>
<dbReference type="InterPro" id="IPR036513">
    <property type="entry name" value="STAS_dom_sf"/>
</dbReference>
<sequence length="104" mass="11501">MVPFTSVESDDHIQVTLKSVLDLTLAEALHQNFLDVLTTGKTINIMAGDVDRITTPCLQIMLALKNRAMQEKITFSIAEMSDSFHAVLKETGLDSHLIDQEQAS</sequence>
<evidence type="ECO:0000259" key="1">
    <source>
        <dbReference type="Pfam" id="PF13466"/>
    </source>
</evidence>
<protein>
    <recommendedName>
        <fullName evidence="1">MlaB-like STAS domain-containing protein</fullName>
    </recommendedName>
</protein>
<dbReference type="EMBL" id="UOED01000057">
    <property type="protein sequence ID" value="VAV90391.1"/>
    <property type="molecule type" value="Genomic_DNA"/>
</dbReference>
<organism evidence="2">
    <name type="scientific">hydrothermal vent metagenome</name>
    <dbReference type="NCBI Taxonomy" id="652676"/>
    <lineage>
        <taxon>unclassified sequences</taxon>
        <taxon>metagenomes</taxon>
        <taxon>ecological metagenomes</taxon>
    </lineage>
</organism>
<name>A0A3B0REL0_9ZZZZ</name>
<accession>A0A3B0REL0</accession>
<gene>
    <name evidence="2" type="ORF">MNBD_ALPHA02-846</name>
</gene>
<dbReference type="AlphaFoldDB" id="A0A3B0REL0"/>
<dbReference type="Gene3D" id="3.30.750.24">
    <property type="entry name" value="STAS domain"/>
    <property type="match status" value="1"/>
</dbReference>
<evidence type="ECO:0000313" key="2">
    <source>
        <dbReference type="EMBL" id="VAV90391.1"/>
    </source>
</evidence>
<proteinExistence type="predicted"/>
<dbReference type="InterPro" id="IPR058548">
    <property type="entry name" value="MlaB-like_STAS"/>
</dbReference>
<dbReference type="Pfam" id="PF13466">
    <property type="entry name" value="STAS_2"/>
    <property type="match status" value="1"/>
</dbReference>